<keyword evidence="3" id="KW-1185">Reference proteome</keyword>
<evidence type="ECO:0000313" key="2">
    <source>
        <dbReference type="EMBL" id="PRY54826.1"/>
    </source>
</evidence>
<comment type="caution">
    <text evidence="2">The sequence shown here is derived from an EMBL/GenBank/DDBJ whole genome shotgun (WGS) entry which is preliminary data.</text>
</comment>
<gene>
    <name evidence="2" type="ORF">B0I28_11498</name>
</gene>
<reference evidence="2 3" key="1">
    <citation type="submission" date="2018-03" db="EMBL/GenBank/DDBJ databases">
        <title>Genomic Encyclopedia of Type Strains, Phase III (KMG-III): the genomes of soil and plant-associated and newly described type strains.</title>
        <authorList>
            <person name="Whitman W."/>
        </authorList>
    </citation>
    <scope>NUCLEOTIDE SEQUENCE [LARGE SCALE GENOMIC DNA]</scope>
    <source>
        <strain evidence="2 3">CGMCC 4.7067</strain>
    </source>
</reference>
<evidence type="ECO:0000259" key="1">
    <source>
        <dbReference type="Pfam" id="PF24837"/>
    </source>
</evidence>
<name>A0A2T0UA75_9ACTN</name>
<organism evidence="2 3">
    <name type="scientific">Glycomyces artemisiae</name>
    <dbReference type="NCBI Taxonomy" id="1076443"/>
    <lineage>
        <taxon>Bacteria</taxon>
        <taxon>Bacillati</taxon>
        <taxon>Actinomycetota</taxon>
        <taxon>Actinomycetes</taxon>
        <taxon>Glycomycetales</taxon>
        <taxon>Glycomycetaceae</taxon>
        <taxon>Glycomyces</taxon>
    </lineage>
</organism>
<dbReference type="Proteomes" id="UP000238176">
    <property type="component" value="Unassembled WGS sequence"/>
</dbReference>
<dbReference type="Pfam" id="PF24837">
    <property type="entry name" value="AMIN-like"/>
    <property type="match status" value="1"/>
</dbReference>
<evidence type="ECO:0000313" key="3">
    <source>
        <dbReference type="Proteomes" id="UP000238176"/>
    </source>
</evidence>
<dbReference type="InterPro" id="IPR056303">
    <property type="entry name" value="AMIN-like"/>
</dbReference>
<feature type="domain" description="AMIN-like" evidence="1">
    <location>
        <begin position="4"/>
        <end position="132"/>
    </location>
</feature>
<dbReference type="AlphaFoldDB" id="A0A2T0UA75"/>
<protein>
    <recommendedName>
        <fullName evidence="1">AMIN-like domain-containing protein</fullName>
    </recommendedName>
</protein>
<proteinExistence type="predicted"/>
<accession>A0A2T0UA75</accession>
<dbReference type="EMBL" id="PVTJ01000014">
    <property type="protein sequence ID" value="PRY54826.1"/>
    <property type="molecule type" value="Genomic_DNA"/>
</dbReference>
<sequence>MPLLIDIRAGSHPSEGFDRIAFEFEGLPGYTVGYVSEVVRDGSGESVDLSGEAFLQMVFNPAQAHDDEGESTLGDPPVEPVKVGFAALDAYVLTGDFEGYVSIAVGLTGTLGFHVAQFSQSDGDYVVYVDVRRP</sequence>